<gene>
    <name evidence="2" type="ORF">FB45DRAFT_1059829</name>
</gene>
<dbReference type="Proteomes" id="UP001221142">
    <property type="component" value="Unassembled WGS sequence"/>
</dbReference>
<evidence type="ECO:0000313" key="2">
    <source>
        <dbReference type="EMBL" id="KAJ7626949.1"/>
    </source>
</evidence>
<evidence type="ECO:0000256" key="1">
    <source>
        <dbReference type="SAM" id="SignalP"/>
    </source>
</evidence>
<reference evidence="2" key="1">
    <citation type="submission" date="2023-03" db="EMBL/GenBank/DDBJ databases">
        <title>Massive genome expansion in bonnet fungi (Mycena s.s.) driven by repeated elements and novel gene families across ecological guilds.</title>
        <authorList>
            <consortium name="Lawrence Berkeley National Laboratory"/>
            <person name="Harder C.B."/>
            <person name="Miyauchi S."/>
            <person name="Viragh M."/>
            <person name="Kuo A."/>
            <person name="Thoen E."/>
            <person name="Andreopoulos B."/>
            <person name="Lu D."/>
            <person name="Skrede I."/>
            <person name="Drula E."/>
            <person name="Henrissat B."/>
            <person name="Morin E."/>
            <person name="Kohler A."/>
            <person name="Barry K."/>
            <person name="LaButti K."/>
            <person name="Morin E."/>
            <person name="Salamov A."/>
            <person name="Lipzen A."/>
            <person name="Mereny Z."/>
            <person name="Hegedus B."/>
            <person name="Baldrian P."/>
            <person name="Stursova M."/>
            <person name="Weitz H."/>
            <person name="Taylor A."/>
            <person name="Grigoriev I.V."/>
            <person name="Nagy L.G."/>
            <person name="Martin F."/>
            <person name="Kauserud H."/>
        </authorList>
    </citation>
    <scope>NUCLEOTIDE SEQUENCE</scope>
    <source>
        <strain evidence="2">9284</strain>
    </source>
</reference>
<keyword evidence="3" id="KW-1185">Reference proteome</keyword>
<protein>
    <submittedName>
        <fullName evidence="2">Uncharacterized protein</fullName>
    </submittedName>
</protein>
<dbReference type="AlphaFoldDB" id="A0AAD7BPR4"/>
<sequence>MLLLAHSLLLLYVSFVGAYLQNFTVDDTSVDILYGGPTFQCNTANSYGIDSALEGLYNHSATFSNDSITVRFPGVAFYADIAVFGPGTVTLELDGVQIPGAPLGAPGTIDYPISQTGLINDTHTLSIHPVPGPVVTIGFDSLIYTAIAGAWKSESG</sequence>
<comment type="caution">
    <text evidence="2">The sequence shown here is derived from an EMBL/GenBank/DDBJ whole genome shotgun (WGS) entry which is preliminary data.</text>
</comment>
<organism evidence="2 3">
    <name type="scientific">Roridomyces roridus</name>
    <dbReference type="NCBI Taxonomy" id="1738132"/>
    <lineage>
        <taxon>Eukaryota</taxon>
        <taxon>Fungi</taxon>
        <taxon>Dikarya</taxon>
        <taxon>Basidiomycota</taxon>
        <taxon>Agaricomycotina</taxon>
        <taxon>Agaricomycetes</taxon>
        <taxon>Agaricomycetidae</taxon>
        <taxon>Agaricales</taxon>
        <taxon>Marasmiineae</taxon>
        <taxon>Mycenaceae</taxon>
        <taxon>Roridomyces</taxon>
    </lineage>
</organism>
<name>A0AAD7BPR4_9AGAR</name>
<accession>A0AAD7BPR4</accession>
<feature type="chain" id="PRO_5041902286" evidence="1">
    <location>
        <begin position="19"/>
        <end position="156"/>
    </location>
</feature>
<proteinExistence type="predicted"/>
<evidence type="ECO:0000313" key="3">
    <source>
        <dbReference type="Proteomes" id="UP001221142"/>
    </source>
</evidence>
<keyword evidence="1" id="KW-0732">Signal</keyword>
<feature type="non-terminal residue" evidence="2">
    <location>
        <position position="1"/>
    </location>
</feature>
<feature type="signal peptide" evidence="1">
    <location>
        <begin position="1"/>
        <end position="18"/>
    </location>
</feature>
<dbReference type="EMBL" id="JARKIF010000011">
    <property type="protein sequence ID" value="KAJ7626949.1"/>
    <property type="molecule type" value="Genomic_DNA"/>
</dbReference>